<sequence>MTPYSNNKIQAEKVMEVLKPLLDEHAYIYKSNNMNVYRYLCTLSHPVPVIVIRKHIANLLNRIRKYLVYTYILQDVVIPTNRSGYLLKEYIDNTEDFINIQLGIVHVLQSTSYIYGAMTKCKFH</sequence>
<reference evidence="1 2" key="1">
    <citation type="submission" date="2024-01" db="EMBL/GenBank/DDBJ databases">
        <title>Genome assemblies of Stephania.</title>
        <authorList>
            <person name="Yang L."/>
        </authorList>
    </citation>
    <scope>NUCLEOTIDE SEQUENCE [LARGE SCALE GENOMIC DNA]</scope>
    <source>
        <strain evidence="1">JXDWG</strain>
        <tissue evidence="1">Leaf</tissue>
    </source>
</reference>
<comment type="caution">
    <text evidence="1">The sequence shown here is derived from an EMBL/GenBank/DDBJ whole genome shotgun (WGS) entry which is preliminary data.</text>
</comment>
<keyword evidence="2" id="KW-1185">Reference proteome</keyword>
<dbReference type="Proteomes" id="UP001419268">
    <property type="component" value="Unassembled WGS sequence"/>
</dbReference>
<dbReference type="AlphaFoldDB" id="A0AAP0NK86"/>
<organism evidence="1 2">
    <name type="scientific">Stephania cephalantha</name>
    <dbReference type="NCBI Taxonomy" id="152367"/>
    <lineage>
        <taxon>Eukaryota</taxon>
        <taxon>Viridiplantae</taxon>
        <taxon>Streptophyta</taxon>
        <taxon>Embryophyta</taxon>
        <taxon>Tracheophyta</taxon>
        <taxon>Spermatophyta</taxon>
        <taxon>Magnoliopsida</taxon>
        <taxon>Ranunculales</taxon>
        <taxon>Menispermaceae</taxon>
        <taxon>Menispermoideae</taxon>
        <taxon>Cissampelideae</taxon>
        <taxon>Stephania</taxon>
    </lineage>
</organism>
<gene>
    <name evidence="1" type="ORF">Scep_018556</name>
</gene>
<accession>A0AAP0NK86</accession>
<name>A0AAP0NK86_9MAGN</name>
<evidence type="ECO:0000313" key="1">
    <source>
        <dbReference type="EMBL" id="KAK9111037.1"/>
    </source>
</evidence>
<proteinExistence type="predicted"/>
<protein>
    <submittedName>
        <fullName evidence="1">Uncharacterized protein</fullName>
    </submittedName>
</protein>
<dbReference type="EMBL" id="JBBNAG010000008">
    <property type="protein sequence ID" value="KAK9111037.1"/>
    <property type="molecule type" value="Genomic_DNA"/>
</dbReference>
<evidence type="ECO:0000313" key="2">
    <source>
        <dbReference type="Proteomes" id="UP001419268"/>
    </source>
</evidence>